<dbReference type="InterPro" id="IPR032710">
    <property type="entry name" value="NTF2-like_dom_sf"/>
</dbReference>
<dbReference type="SUPFAM" id="SSF54427">
    <property type="entry name" value="NTF2-like"/>
    <property type="match status" value="1"/>
</dbReference>
<gene>
    <name evidence="2" type="ORF">L1785_06180</name>
</gene>
<dbReference type="EMBL" id="JAKGSG010000022">
    <property type="protein sequence ID" value="MCF4120559.1"/>
    <property type="molecule type" value="Genomic_DNA"/>
</dbReference>
<dbReference type="Pfam" id="PF12680">
    <property type="entry name" value="SnoaL_2"/>
    <property type="match status" value="1"/>
</dbReference>
<accession>A0AA41QBT8</accession>
<organism evidence="2 3">
    <name type="scientific">Antribacter soli</name>
    <dbReference type="NCBI Taxonomy" id="2910976"/>
    <lineage>
        <taxon>Bacteria</taxon>
        <taxon>Bacillati</taxon>
        <taxon>Actinomycetota</taxon>
        <taxon>Actinomycetes</taxon>
        <taxon>Micrococcales</taxon>
        <taxon>Promicromonosporaceae</taxon>
        <taxon>Antribacter</taxon>
    </lineage>
</organism>
<protein>
    <submittedName>
        <fullName evidence="2">Ester cyclase</fullName>
    </submittedName>
</protein>
<keyword evidence="3" id="KW-1185">Reference proteome</keyword>
<name>A0AA41QBT8_9MICO</name>
<evidence type="ECO:0000313" key="3">
    <source>
        <dbReference type="Proteomes" id="UP001165405"/>
    </source>
</evidence>
<feature type="domain" description="SnoaL-like" evidence="1">
    <location>
        <begin position="8"/>
        <end position="103"/>
    </location>
</feature>
<dbReference type="InterPro" id="IPR037401">
    <property type="entry name" value="SnoaL-like"/>
</dbReference>
<sequence length="122" mass="14054">MPAREMMKRLAEVIDAHRWDELPLLLHPEFSCHYVHTGETFDRDSWVRVNAEYPGFQNFRLVDCVAERDRAVGRAHVTGMTDGEMQHFEVATFITVRNDLVVDLTEVWTDVNLTAPAGTRPQ</sequence>
<reference evidence="2" key="1">
    <citation type="submission" date="2022-01" db="EMBL/GenBank/DDBJ databases">
        <title>Antribacter sp. nov., isolated from Guizhou of China.</title>
        <authorList>
            <person name="Chengliang C."/>
            <person name="Ya Z."/>
        </authorList>
    </citation>
    <scope>NUCLEOTIDE SEQUENCE</scope>
    <source>
        <strain evidence="2">KLBMP 9083</strain>
    </source>
</reference>
<comment type="caution">
    <text evidence="2">The sequence shown here is derived from an EMBL/GenBank/DDBJ whole genome shotgun (WGS) entry which is preliminary data.</text>
</comment>
<dbReference type="Proteomes" id="UP001165405">
    <property type="component" value="Unassembled WGS sequence"/>
</dbReference>
<evidence type="ECO:0000259" key="1">
    <source>
        <dbReference type="Pfam" id="PF12680"/>
    </source>
</evidence>
<dbReference type="Gene3D" id="3.10.450.50">
    <property type="match status" value="1"/>
</dbReference>
<dbReference type="RefSeq" id="WP_236088333.1">
    <property type="nucleotide sequence ID" value="NZ_JAKGSG010000022.1"/>
</dbReference>
<evidence type="ECO:0000313" key="2">
    <source>
        <dbReference type="EMBL" id="MCF4120559.1"/>
    </source>
</evidence>
<dbReference type="AlphaFoldDB" id="A0AA41QBT8"/>
<proteinExistence type="predicted"/>